<organism evidence="2 3">
    <name type="scientific">Mycobacterium asiaticum</name>
    <dbReference type="NCBI Taxonomy" id="1790"/>
    <lineage>
        <taxon>Bacteria</taxon>
        <taxon>Bacillati</taxon>
        <taxon>Actinomycetota</taxon>
        <taxon>Actinomycetes</taxon>
        <taxon>Mycobacteriales</taxon>
        <taxon>Mycobacteriaceae</taxon>
        <taxon>Mycobacterium</taxon>
    </lineage>
</organism>
<comment type="caution">
    <text evidence="2">The sequence shown here is derived from an EMBL/GenBank/DDBJ whole genome shotgun (WGS) entry which is preliminary data.</text>
</comment>
<sequence>MHSAESDDNDPPLTVELLADLQTGLLDDDTAARVRRQIRTDPQAAEQLQALQRVRTDLAAAGATSSEQPRAAHAARPPVRPARLIAGIAGVCAVVAAVAVGTTALLHEPPPTASTPATANHITVSTPVPVIPLSDQEIRGLLHRAPDFGALTNGAQRASCLAGLGYPASAQVLGAQPVDVNARPGVVLVMPGDTPDTVIAYAVALNCSAADTGMLASTAIPR</sequence>
<protein>
    <recommendedName>
        <fullName evidence="4">Anti-sigma-M factor RsmA</fullName>
    </recommendedName>
</protein>
<proteinExistence type="predicted"/>
<dbReference type="OrthoDB" id="4762032at2"/>
<dbReference type="RefSeq" id="WP_065121325.1">
    <property type="nucleotide sequence ID" value="NZ_LZKQ01000156.1"/>
</dbReference>
<keyword evidence="1" id="KW-0472">Membrane</keyword>
<dbReference type="AlphaFoldDB" id="A0A1A3C9I9"/>
<evidence type="ECO:0000256" key="1">
    <source>
        <dbReference type="SAM" id="Phobius"/>
    </source>
</evidence>
<dbReference type="STRING" id="1790.A5645_17685"/>
<dbReference type="Proteomes" id="UP000093795">
    <property type="component" value="Unassembled WGS sequence"/>
</dbReference>
<accession>A0A1A3C9I9</accession>
<feature type="transmembrane region" description="Helical" evidence="1">
    <location>
        <begin position="84"/>
        <end position="106"/>
    </location>
</feature>
<dbReference type="EMBL" id="LZKQ01000156">
    <property type="protein sequence ID" value="OBI83017.1"/>
    <property type="molecule type" value="Genomic_DNA"/>
</dbReference>
<keyword evidence="1" id="KW-1133">Transmembrane helix</keyword>
<reference evidence="2 3" key="1">
    <citation type="submission" date="2016-06" db="EMBL/GenBank/DDBJ databases">
        <authorList>
            <person name="Kjaerup R.B."/>
            <person name="Dalgaard T.S."/>
            <person name="Juul-Madsen H.R."/>
        </authorList>
    </citation>
    <scope>NUCLEOTIDE SEQUENCE [LARGE SCALE GENOMIC DNA]</scope>
    <source>
        <strain evidence="2 3">1081914.2</strain>
    </source>
</reference>
<evidence type="ECO:0000313" key="2">
    <source>
        <dbReference type="EMBL" id="OBI83017.1"/>
    </source>
</evidence>
<keyword evidence="1" id="KW-0812">Transmembrane</keyword>
<evidence type="ECO:0000313" key="3">
    <source>
        <dbReference type="Proteomes" id="UP000093795"/>
    </source>
</evidence>
<evidence type="ECO:0008006" key="4">
    <source>
        <dbReference type="Google" id="ProtNLM"/>
    </source>
</evidence>
<name>A0A1A3C9I9_MYCAS</name>
<gene>
    <name evidence="2" type="ORF">A9X01_21345</name>
</gene>